<dbReference type="InterPro" id="IPR050597">
    <property type="entry name" value="Cytochrome_c_Oxidase_Subunit"/>
</dbReference>
<evidence type="ECO:0000256" key="1">
    <source>
        <dbReference type="ARBA" id="ARBA00004418"/>
    </source>
</evidence>
<comment type="caution">
    <text evidence="12">The sequence shown here is derived from an EMBL/GenBank/DDBJ whole genome shotgun (WGS) entry which is preliminary data.</text>
</comment>
<evidence type="ECO:0000256" key="8">
    <source>
        <dbReference type="PIRSR" id="PIRSR000005-1"/>
    </source>
</evidence>
<evidence type="ECO:0000313" key="12">
    <source>
        <dbReference type="EMBL" id="MCP1673448.1"/>
    </source>
</evidence>
<feature type="domain" description="Cytochrome c" evidence="11">
    <location>
        <begin position="110"/>
        <end position="201"/>
    </location>
</feature>
<evidence type="ECO:0000256" key="6">
    <source>
        <dbReference type="ARBA" id="ARBA00022982"/>
    </source>
</evidence>
<dbReference type="PIRSF" id="PIRSF000005">
    <property type="entry name" value="Cytochrome_c4"/>
    <property type="match status" value="1"/>
</dbReference>
<dbReference type="InterPro" id="IPR009056">
    <property type="entry name" value="Cyt_c-like_dom"/>
</dbReference>
<feature type="binding site" description="covalent" evidence="8">
    <location>
        <position position="38"/>
    </location>
    <ligand>
        <name>heme c</name>
        <dbReference type="ChEBI" id="CHEBI:61717"/>
        <label>1</label>
    </ligand>
</feature>
<feature type="chain" id="PRO_5041960986" evidence="10">
    <location>
        <begin position="23"/>
        <end position="205"/>
    </location>
</feature>
<evidence type="ECO:0000259" key="11">
    <source>
        <dbReference type="PROSITE" id="PS51007"/>
    </source>
</evidence>
<evidence type="ECO:0000256" key="7">
    <source>
        <dbReference type="ARBA" id="ARBA00023004"/>
    </source>
</evidence>
<dbReference type="Gene3D" id="1.10.760.10">
    <property type="entry name" value="Cytochrome c-like domain"/>
    <property type="match status" value="2"/>
</dbReference>
<dbReference type="InterPro" id="IPR024167">
    <property type="entry name" value="Cytochrome_c4-like"/>
</dbReference>
<dbReference type="GO" id="GO:0005506">
    <property type="term" value="F:iron ion binding"/>
    <property type="evidence" value="ECO:0007669"/>
    <property type="project" value="InterPro"/>
</dbReference>
<dbReference type="EMBL" id="JALJXV010000001">
    <property type="protein sequence ID" value="MCP1673448.1"/>
    <property type="molecule type" value="Genomic_DNA"/>
</dbReference>
<dbReference type="RefSeq" id="WP_253473819.1">
    <property type="nucleotide sequence ID" value="NZ_JALJXV010000001.1"/>
</dbReference>
<dbReference type="PANTHER" id="PTHR33751:SF9">
    <property type="entry name" value="CYTOCHROME C4"/>
    <property type="match status" value="1"/>
</dbReference>
<evidence type="ECO:0000313" key="13">
    <source>
        <dbReference type="Proteomes" id="UP001205843"/>
    </source>
</evidence>
<dbReference type="InterPro" id="IPR036909">
    <property type="entry name" value="Cyt_c-like_dom_sf"/>
</dbReference>
<keyword evidence="13" id="KW-1185">Reference proteome</keyword>
<feature type="binding site" description="axial binding residue" evidence="9">
    <location>
        <position position="178"/>
    </location>
    <ligand>
        <name>heme c</name>
        <dbReference type="ChEBI" id="CHEBI:61717"/>
        <label>2</label>
    </ligand>
    <ligandPart>
        <name>Fe</name>
        <dbReference type="ChEBI" id="CHEBI:18248"/>
    </ligandPart>
</feature>
<gene>
    <name evidence="12" type="ORF">J2T57_000540</name>
</gene>
<dbReference type="Pfam" id="PF00034">
    <property type="entry name" value="Cytochrom_C"/>
    <property type="match status" value="2"/>
</dbReference>
<evidence type="ECO:0000256" key="5">
    <source>
        <dbReference type="ARBA" id="ARBA00022764"/>
    </source>
</evidence>
<dbReference type="PROSITE" id="PS51007">
    <property type="entry name" value="CYTC"/>
    <property type="match status" value="2"/>
</dbReference>
<keyword evidence="6" id="KW-0249">Electron transport</keyword>
<comment type="PTM">
    <text evidence="8">Binds 2 heme c groups covalently per subunit.</text>
</comment>
<feature type="binding site" description="axial binding residue" evidence="9">
    <location>
        <position position="78"/>
    </location>
    <ligand>
        <name>heme c</name>
        <dbReference type="ChEBI" id="CHEBI:61717"/>
        <label>1</label>
    </ligand>
    <ligandPart>
        <name>Fe</name>
        <dbReference type="ChEBI" id="CHEBI:18248"/>
    </ligandPart>
</feature>
<accession>A0AAE3G1G1</accession>
<evidence type="ECO:0000256" key="10">
    <source>
        <dbReference type="SAM" id="SignalP"/>
    </source>
</evidence>
<keyword evidence="5" id="KW-0574">Periplasm</keyword>
<feature type="binding site" description="covalent" evidence="8">
    <location>
        <position position="131"/>
    </location>
    <ligand>
        <name>heme c</name>
        <dbReference type="ChEBI" id="CHEBI:61717"/>
        <label>2</label>
    </ligand>
</feature>
<dbReference type="Proteomes" id="UP001205843">
    <property type="component" value="Unassembled WGS sequence"/>
</dbReference>
<name>A0AAE3G1G1_9GAMM</name>
<keyword evidence="7 9" id="KW-0408">Iron</keyword>
<evidence type="ECO:0000256" key="3">
    <source>
        <dbReference type="ARBA" id="ARBA00022617"/>
    </source>
</evidence>
<dbReference type="GO" id="GO:0042597">
    <property type="term" value="C:periplasmic space"/>
    <property type="evidence" value="ECO:0007669"/>
    <property type="project" value="UniProtKB-SubCell"/>
</dbReference>
<dbReference type="AlphaFoldDB" id="A0AAE3G1G1"/>
<dbReference type="InterPro" id="IPR008168">
    <property type="entry name" value="Cyt_C_IC"/>
</dbReference>
<comment type="subcellular location">
    <subcellularLocation>
        <location evidence="1">Periplasm</location>
    </subcellularLocation>
</comment>
<evidence type="ECO:0000256" key="4">
    <source>
        <dbReference type="ARBA" id="ARBA00022723"/>
    </source>
</evidence>
<keyword evidence="3 8" id="KW-0349">Heme</keyword>
<keyword evidence="4 9" id="KW-0479">Metal-binding</keyword>
<feature type="binding site" description="covalent" evidence="8">
    <location>
        <position position="35"/>
    </location>
    <ligand>
        <name>heme c</name>
        <dbReference type="ChEBI" id="CHEBI:61717"/>
        <label>1</label>
    </ligand>
</feature>
<feature type="binding site" description="axial binding residue" evidence="9">
    <location>
        <position position="135"/>
    </location>
    <ligand>
        <name>heme c</name>
        <dbReference type="ChEBI" id="CHEBI:61717"/>
        <label>2</label>
    </ligand>
    <ligandPart>
        <name>Fe</name>
        <dbReference type="ChEBI" id="CHEBI:18248"/>
    </ligandPart>
</feature>
<evidence type="ECO:0000256" key="9">
    <source>
        <dbReference type="PIRSR" id="PIRSR000005-2"/>
    </source>
</evidence>
<feature type="binding site" description="axial binding residue" evidence="9">
    <location>
        <position position="39"/>
    </location>
    <ligand>
        <name>heme c</name>
        <dbReference type="ChEBI" id="CHEBI:61717"/>
        <label>1</label>
    </ligand>
    <ligandPart>
        <name>Fe</name>
        <dbReference type="ChEBI" id="CHEBI:18248"/>
    </ligandPart>
</feature>
<proteinExistence type="predicted"/>
<evidence type="ECO:0000256" key="2">
    <source>
        <dbReference type="ARBA" id="ARBA00022448"/>
    </source>
</evidence>
<dbReference type="PANTHER" id="PTHR33751">
    <property type="entry name" value="CBB3-TYPE CYTOCHROME C OXIDASE SUBUNIT FIXP"/>
    <property type="match status" value="1"/>
</dbReference>
<sequence>MKIWQCLAVAAMALCFTVVSSAGDVSRGEELSASCVACHGADGNSSNPEWPKLAGQHASYTYRQLQAYKSGDRQNALMAGQVANLSDQDMKDLAAYYESLEIEIGVADPDLVELGAQIFRGGNPDSGVAACIACHGAAGEGMGAAGFPSLKGQHATYTAQQLQKYRSGERATDPNRMMRSIAERMTDDEIRAVSSYIEGLYRQGN</sequence>
<keyword evidence="2" id="KW-0813">Transport</keyword>
<dbReference type="GO" id="GO:0020037">
    <property type="term" value="F:heme binding"/>
    <property type="evidence" value="ECO:0007669"/>
    <property type="project" value="InterPro"/>
</dbReference>
<dbReference type="PRINTS" id="PR00605">
    <property type="entry name" value="CYTCHROMECIC"/>
</dbReference>
<protein>
    <submittedName>
        <fullName evidence="12">Cytochrome c553</fullName>
    </submittedName>
</protein>
<reference evidence="12" key="1">
    <citation type="submission" date="2022-03" db="EMBL/GenBank/DDBJ databases">
        <title>Genomic Encyclopedia of Type Strains, Phase III (KMG-III): the genomes of soil and plant-associated and newly described type strains.</title>
        <authorList>
            <person name="Whitman W."/>
        </authorList>
    </citation>
    <scope>NUCLEOTIDE SEQUENCE</scope>
    <source>
        <strain evidence="12">ANL 6-2</strain>
    </source>
</reference>
<feature type="domain" description="Cytochrome c" evidence="11">
    <location>
        <begin position="23"/>
        <end position="101"/>
    </location>
</feature>
<keyword evidence="10" id="KW-0732">Signal</keyword>
<feature type="signal peptide" evidence="10">
    <location>
        <begin position="1"/>
        <end position="22"/>
    </location>
</feature>
<dbReference type="GO" id="GO:0009055">
    <property type="term" value="F:electron transfer activity"/>
    <property type="evidence" value="ECO:0007669"/>
    <property type="project" value="InterPro"/>
</dbReference>
<organism evidence="12 13">
    <name type="scientific">Natronocella acetinitrilica</name>
    <dbReference type="NCBI Taxonomy" id="414046"/>
    <lineage>
        <taxon>Bacteria</taxon>
        <taxon>Pseudomonadati</taxon>
        <taxon>Pseudomonadota</taxon>
        <taxon>Gammaproteobacteria</taxon>
        <taxon>Chromatiales</taxon>
        <taxon>Ectothiorhodospiraceae</taxon>
        <taxon>Natronocella</taxon>
    </lineage>
</organism>
<feature type="binding site" description="covalent" evidence="8">
    <location>
        <position position="134"/>
    </location>
    <ligand>
        <name>heme c</name>
        <dbReference type="ChEBI" id="CHEBI:61717"/>
        <label>2</label>
    </ligand>
</feature>
<dbReference type="SUPFAM" id="SSF46626">
    <property type="entry name" value="Cytochrome c"/>
    <property type="match status" value="2"/>
</dbReference>